<keyword evidence="7" id="KW-0812">Transmembrane</keyword>
<keyword evidence="3 9" id="KW-0418">Kinase</keyword>
<evidence type="ECO:0000313" key="9">
    <source>
        <dbReference type="EMBL" id="QED28998.1"/>
    </source>
</evidence>
<evidence type="ECO:0000313" key="10">
    <source>
        <dbReference type="Proteomes" id="UP000321595"/>
    </source>
</evidence>
<keyword evidence="1" id="KW-0808">Transferase</keyword>
<dbReference type="GO" id="GO:0004674">
    <property type="term" value="F:protein serine/threonine kinase activity"/>
    <property type="evidence" value="ECO:0007669"/>
    <property type="project" value="UniProtKB-KW"/>
</dbReference>
<evidence type="ECO:0000259" key="8">
    <source>
        <dbReference type="PROSITE" id="PS50011"/>
    </source>
</evidence>
<dbReference type="EMBL" id="CP042467">
    <property type="protein sequence ID" value="QED28998.1"/>
    <property type="molecule type" value="Genomic_DNA"/>
</dbReference>
<name>A0A5B8XVP4_9DELT</name>
<dbReference type="KEGG" id="bbae:FRD01_17485"/>
<dbReference type="GO" id="GO:0005524">
    <property type="term" value="F:ATP binding"/>
    <property type="evidence" value="ECO:0007669"/>
    <property type="project" value="UniProtKB-UniRule"/>
</dbReference>
<organism evidence="9 10">
    <name type="scientific">Microvenator marinus</name>
    <dbReference type="NCBI Taxonomy" id="2600177"/>
    <lineage>
        <taxon>Bacteria</taxon>
        <taxon>Deltaproteobacteria</taxon>
        <taxon>Bradymonadales</taxon>
        <taxon>Microvenatoraceae</taxon>
        <taxon>Microvenator</taxon>
    </lineage>
</organism>
<dbReference type="CDD" id="cd14014">
    <property type="entry name" value="STKc_PknB_like"/>
    <property type="match status" value="1"/>
</dbReference>
<dbReference type="OrthoDB" id="9801841at2"/>
<evidence type="ECO:0000256" key="2">
    <source>
        <dbReference type="ARBA" id="ARBA00022741"/>
    </source>
</evidence>
<dbReference type="Gene3D" id="3.30.200.20">
    <property type="entry name" value="Phosphorylase Kinase, domain 1"/>
    <property type="match status" value="1"/>
</dbReference>
<dbReference type="PROSITE" id="PS00107">
    <property type="entry name" value="PROTEIN_KINASE_ATP"/>
    <property type="match status" value="1"/>
</dbReference>
<gene>
    <name evidence="9" type="ORF">FRD01_17485</name>
</gene>
<dbReference type="PROSITE" id="PS50011">
    <property type="entry name" value="PROTEIN_KINASE_DOM"/>
    <property type="match status" value="1"/>
</dbReference>
<keyword evidence="4 5" id="KW-0067">ATP-binding</keyword>
<dbReference type="InterPro" id="IPR017441">
    <property type="entry name" value="Protein_kinase_ATP_BS"/>
</dbReference>
<sequence>MEKITSTSEMEEPRVLLAAEDLLGYVIDGRYRLDEVLGEGGMGVVYRSHEPRLQRDIAVKLLKPSEVQGTKRIERFQRELSIIAGLSHPNIVRVYDSGMDEDVALHFIAMELVEGISLDRVLRHHRVAPNLALEIAYQICGALTEPHAHGIIHRDIKPENTLVTVMSDASLQVKLLDFGIARTHATESERLTTTGVVMGTPRYMAPESVQGGEIDARTDLYSVGVILYEMLAGRTPFSGVTPVATMIEHVTKAAPRLDEAVQGFEYPRIVELVRLLLEKDPRKRLDSARSVREMIDSIRDEHGFKRLRLSPGNTKAALQPYLSEIEPTQTDPDELFGTYESTLPLGHDETPTESAMFPVPAGVARKHFKEMGWSKQLPDVSTEIAVAQSDRRSATYEMTVASSSNPLVWVLLVVLIGAAVLGVVFWQQRSAPVVNLGSKSTLPAQVEAEKPDEKVVEEPAPIEPEKVEEPEVVEEVEVPKEAEKAEKTEPKPEAKPKKTEPAVEEKAEEKTKEKDAVKEGLEWLKQ</sequence>
<evidence type="ECO:0000256" key="7">
    <source>
        <dbReference type="SAM" id="Phobius"/>
    </source>
</evidence>
<dbReference type="InterPro" id="IPR011009">
    <property type="entry name" value="Kinase-like_dom_sf"/>
</dbReference>
<dbReference type="InterPro" id="IPR000719">
    <property type="entry name" value="Prot_kinase_dom"/>
</dbReference>
<reference evidence="9 10" key="1">
    <citation type="submission" date="2019-08" db="EMBL/GenBank/DDBJ databases">
        <authorList>
            <person name="Liang Q."/>
        </authorList>
    </citation>
    <scope>NUCLEOTIDE SEQUENCE [LARGE SCALE GENOMIC DNA]</scope>
    <source>
        <strain evidence="9 10">V1718</strain>
    </source>
</reference>
<feature type="domain" description="Protein kinase" evidence="8">
    <location>
        <begin position="31"/>
        <end position="305"/>
    </location>
</feature>
<evidence type="ECO:0000256" key="6">
    <source>
        <dbReference type="SAM" id="MobiDB-lite"/>
    </source>
</evidence>
<keyword evidence="2 5" id="KW-0547">Nucleotide-binding</keyword>
<dbReference type="Gene3D" id="1.10.510.10">
    <property type="entry name" value="Transferase(Phosphotransferase) domain 1"/>
    <property type="match status" value="1"/>
</dbReference>
<dbReference type="PANTHER" id="PTHR43289:SF6">
    <property type="entry name" value="SERINE_THREONINE-PROTEIN KINASE NEKL-3"/>
    <property type="match status" value="1"/>
</dbReference>
<feature type="region of interest" description="Disordered" evidence="6">
    <location>
        <begin position="443"/>
        <end position="526"/>
    </location>
</feature>
<feature type="compositionally biased region" description="Basic and acidic residues" evidence="6">
    <location>
        <begin position="477"/>
        <end position="526"/>
    </location>
</feature>
<protein>
    <submittedName>
        <fullName evidence="9">Serine/threonine protein kinase</fullName>
    </submittedName>
</protein>
<dbReference type="InterPro" id="IPR008271">
    <property type="entry name" value="Ser/Thr_kinase_AS"/>
</dbReference>
<accession>A0A5B8XVP4</accession>
<dbReference type="SMART" id="SM00220">
    <property type="entry name" value="S_TKc"/>
    <property type="match status" value="1"/>
</dbReference>
<keyword evidence="7" id="KW-0472">Membrane</keyword>
<keyword evidence="9" id="KW-0723">Serine/threonine-protein kinase</keyword>
<evidence type="ECO:0000256" key="1">
    <source>
        <dbReference type="ARBA" id="ARBA00022679"/>
    </source>
</evidence>
<feature type="transmembrane region" description="Helical" evidence="7">
    <location>
        <begin position="407"/>
        <end position="426"/>
    </location>
</feature>
<dbReference type="SUPFAM" id="SSF56112">
    <property type="entry name" value="Protein kinase-like (PK-like)"/>
    <property type="match status" value="1"/>
</dbReference>
<feature type="compositionally biased region" description="Basic and acidic residues" evidence="6">
    <location>
        <begin position="447"/>
        <end position="469"/>
    </location>
</feature>
<dbReference type="PANTHER" id="PTHR43289">
    <property type="entry name" value="MITOGEN-ACTIVATED PROTEIN KINASE KINASE KINASE 20-RELATED"/>
    <property type="match status" value="1"/>
</dbReference>
<dbReference type="PROSITE" id="PS00108">
    <property type="entry name" value="PROTEIN_KINASE_ST"/>
    <property type="match status" value="1"/>
</dbReference>
<evidence type="ECO:0000256" key="3">
    <source>
        <dbReference type="ARBA" id="ARBA00022777"/>
    </source>
</evidence>
<dbReference type="Pfam" id="PF00069">
    <property type="entry name" value="Pkinase"/>
    <property type="match status" value="1"/>
</dbReference>
<dbReference type="RefSeq" id="WP_146961919.1">
    <property type="nucleotide sequence ID" value="NZ_CP042467.1"/>
</dbReference>
<dbReference type="Proteomes" id="UP000321595">
    <property type="component" value="Chromosome"/>
</dbReference>
<feature type="binding site" evidence="5">
    <location>
        <position position="60"/>
    </location>
    <ligand>
        <name>ATP</name>
        <dbReference type="ChEBI" id="CHEBI:30616"/>
    </ligand>
</feature>
<keyword evidence="10" id="KW-1185">Reference proteome</keyword>
<proteinExistence type="predicted"/>
<dbReference type="AlphaFoldDB" id="A0A5B8XVP4"/>
<evidence type="ECO:0000256" key="4">
    <source>
        <dbReference type="ARBA" id="ARBA00022840"/>
    </source>
</evidence>
<evidence type="ECO:0000256" key="5">
    <source>
        <dbReference type="PROSITE-ProRule" id="PRU10141"/>
    </source>
</evidence>
<keyword evidence="7" id="KW-1133">Transmembrane helix</keyword>